<evidence type="ECO:0000313" key="1">
    <source>
        <dbReference type="EMBL" id="GME69425.1"/>
    </source>
</evidence>
<gene>
    <name evidence="1" type="ORF">Cboi02_000230200</name>
</gene>
<dbReference type="Pfam" id="PF20180">
    <property type="entry name" value="UQCC2_CBP6"/>
    <property type="match status" value="1"/>
</dbReference>
<dbReference type="InterPro" id="IPR037653">
    <property type="entry name" value="Cbp6"/>
</dbReference>
<dbReference type="PANTHER" id="PTHR28250:SF1">
    <property type="entry name" value="CYTOCHROME B PRE-MRNA-PROCESSING PROTEIN 6"/>
    <property type="match status" value="1"/>
</dbReference>
<dbReference type="GO" id="GO:0034551">
    <property type="term" value="P:mitochondrial respiratory chain complex III assembly"/>
    <property type="evidence" value="ECO:0007669"/>
    <property type="project" value="TreeGrafter"/>
</dbReference>
<dbReference type="EMBL" id="BSXN01000672">
    <property type="protein sequence ID" value="GME69425.1"/>
    <property type="molecule type" value="Genomic_DNA"/>
</dbReference>
<organism evidence="1 2">
    <name type="scientific">Candida boidinii</name>
    <name type="common">Yeast</name>
    <dbReference type="NCBI Taxonomy" id="5477"/>
    <lineage>
        <taxon>Eukaryota</taxon>
        <taxon>Fungi</taxon>
        <taxon>Dikarya</taxon>
        <taxon>Ascomycota</taxon>
        <taxon>Saccharomycotina</taxon>
        <taxon>Pichiomycetes</taxon>
        <taxon>Pichiales</taxon>
        <taxon>Pichiaceae</taxon>
        <taxon>Ogataea</taxon>
        <taxon>Ogataea/Candida clade</taxon>
    </lineage>
</organism>
<reference evidence="1" key="1">
    <citation type="submission" date="2023-04" db="EMBL/GenBank/DDBJ databases">
        <title>Candida boidinii NBRC 10035.</title>
        <authorList>
            <person name="Ichikawa N."/>
            <person name="Sato H."/>
            <person name="Tonouchi N."/>
        </authorList>
    </citation>
    <scope>NUCLEOTIDE SEQUENCE</scope>
    <source>
        <strain evidence="1">NBRC 10035</strain>
    </source>
</reference>
<name>A0A9W6SZ73_CANBO</name>
<dbReference type="Proteomes" id="UP001165120">
    <property type="component" value="Unassembled WGS sequence"/>
</dbReference>
<dbReference type="GO" id="GO:0061671">
    <property type="term" value="C:Cbp3p-Cbp6 complex"/>
    <property type="evidence" value="ECO:0007669"/>
    <property type="project" value="InterPro"/>
</dbReference>
<sequence>MSVKQQSIKQLVTLLEKLPNEKINHYASFKTTQIERFCSIGEIPVPNSIKEEIKRNNDFKNKKMIKINTDKLKSLVFNLEEGDPDYRSSLYNEKIVGEQIKSVKSFLDDKYSKLYPVGDKFLKPKGNPNYYTRLMNDINQGGQKKESIFDAFKTIFTGKY</sequence>
<dbReference type="OrthoDB" id="2107880at2759"/>
<evidence type="ECO:0000313" key="2">
    <source>
        <dbReference type="Proteomes" id="UP001165120"/>
    </source>
</evidence>
<keyword evidence="2" id="KW-1185">Reference proteome</keyword>
<proteinExistence type="predicted"/>
<protein>
    <submittedName>
        <fullName evidence="1">Unnamed protein product</fullName>
    </submittedName>
</protein>
<accession>A0A9W6SZ73</accession>
<dbReference type="GO" id="GO:0043022">
    <property type="term" value="F:ribosome binding"/>
    <property type="evidence" value="ECO:0007669"/>
    <property type="project" value="InterPro"/>
</dbReference>
<comment type="caution">
    <text evidence="1">The sequence shown here is derived from an EMBL/GenBank/DDBJ whole genome shotgun (WGS) entry which is preliminary data.</text>
</comment>
<dbReference type="AlphaFoldDB" id="A0A9W6SZ73"/>
<dbReference type="PANTHER" id="PTHR28250">
    <property type="entry name" value="CYTOCHROME B PRE-MRNA-PROCESSING PROTEIN 6"/>
    <property type="match status" value="1"/>
</dbReference>